<name>A0ABV3QHH7_9GAMM</name>
<dbReference type="Proteomes" id="UP001556220">
    <property type="component" value="Unassembled WGS sequence"/>
</dbReference>
<feature type="active site" evidence="2">
    <location>
        <position position="255"/>
    </location>
</feature>
<comment type="caution">
    <text evidence="5">The sequence shown here is derived from an EMBL/GenBank/DDBJ whole genome shotgun (WGS) entry which is preliminary data.</text>
</comment>
<dbReference type="PANTHER" id="PTHR11699">
    <property type="entry name" value="ALDEHYDE DEHYDROGENASE-RELATED"/>
    <property type="match status" value="1"/>
</dbReference>
<evidence type="ECO:0000313" key="5">
    <source>
        <dbReference type="EMBL" id="MEW9572989.1"/>
    </source>
</evidence>
<dbReference type="EMBL" id="JBFOHK010000004">
    <property type="protein sequence ID" value="MEW9572989.1"/>
    <property type="molecule type" value="Genomic_DNA"/>
</dbReference>
<evidence type="ECO:0000313" key="6">
    <source>
        <dbReference type="Proteomes" id="UP001556220"/>
    </source>
</evidence>
<dbReference type="Pfam" id="PF00171">
    <property type="entry name" value="Aldedh"/>
    <property type="match status" value="1"/>
</dbReference>
<dbReference type="SUPFAM" id="SSF53720">
    <property type="entry name" value="ALDH-like"/>
    <property type="match status" value="1"/>
</dbReference>
<feature type="domain" description="Aldehyde dehydrogenase" evidence="4">
    <location>
        <begin position="31"/>
        <end position="479"/>
    </location>
</feature>
<evidence type="ECO:0000259" key="4">
    <source>
        <dbReference type="Pfam" id="PF00171"/>
    </source>
</evidence>
<dbReference type="Gene3D" id="3.40.309.10">
    <property type="entry name" value="Aldehyde Dehydrogenase, Chain A, domain 2"/>
    <property type="match status" value="1"/>
</dbReference>
<dbReference type="PROSITE" id="PS00687">
    <property type="entry name" value="ALDEHYDE_DEHYDR_GLU"/>
    <property type="match status" value="1"/>
</dbReference>
<protein>
    <submittedName>
        <fullName evidence="5">Aldehyde dehydrogenase family protein</fullName>
    </submittedName>
</protein>
<evidence type="ECO:0000256" key="3">
    <source>
        <dbReference type="RuleBase" id="RU003345"/>
    </source>
</evidence>
<keyword evidence="6" id="KW-1185">Reference proteome</keyword>
<dbReference type="InterPro" id="IPR029510">
    <property type="entry name" value="Ald_DH_CS_GLU"/>
</dbReference>
<accession>A0ABV3QHH7</accession>
<dbReference type="InterPro" id="IPR016162">
    <property type="entry name" value="Ald_DH_N"/>
</dbReference>
<dbReference type="InterPro" id="IPR016163">
    <property type="entry name" value="Ald_DH_C"/>
</dbReference>
<dbReference type="CDD" id="cd07106">
    <property type="entry name" value="ALDH_AldA-AAD23400"/>
    <property type="match status" value="1"/>
</dbReference>
<evidence type="ECO:0000256" key="1">
    <source>
        <dbReference type="ARBA" id="ARBA00023002"/>
    </source>
</evidence>
<dbReference type="Gene3D" id="3.40.605.10">
    <property type="entry name" value="Aldehyde Dehydrogenase, Chain A, domain 1"/>
    <property type="match status" value="1"/>
</dbReference>
<dbReference type="InterPro" id="IPR044086">
    <property type="entry name" value="LUC3-like"/>
</dbReference>
<dbReference type="InterPro" id="IPR015590">
    <property type="entry name" value="Aldehyde_DH_dom"/>
</dbReference>
<gene>
    <name evidence="5" type="ORF">ABQJ54_14625</name>
</gene>
<keyword evidence="1 3" id="KW-0560">Oxidoreductase</keyword>
<organism evidence="5 6">
    <name type="scientific">Rhodanobacter lycopersici</name>
    <dbReference type="NCBI Taxonomy" id="3162487"/>
    <lineage>
        <taxon>Bacteria</taxon>
        <taxon>Pseudomonadati</taxon>
        <taxon>Pseudomonadota</taxon>
        <taxon>Gammaproteobacteria</taxon>
        <taxon>Lysobacterales</taxon>
        <taxon>Rhodanobacteraceae</taxon>
        <taxon>Rhodanobacter</taxon>
    </lineage>
</organism>
<proteinExistence type="inferred from homology"/>
<dbReference type="RefSeq" id="WP_367855356.1">
    <property type="nucleotide sequence ID" value="NZ_JBFOHK010000004.1"/>
</dbReference>
<comment type="similarity">
    <text evidence="3">Belongs to the aldehyde dehydrogenase family.</text>
</comment>
<dbReference type="InterPro" id="IPR016161">
    <property type="entry name" value="Ald_DH/histidinol_DH"/>
</dbReference>
<sequence>MSAAGPQRVRRLNMQQGFTHTIDGKGEGSAASFEVINPATGVAFALCPDATHEQLDRAVAAARRAFVAWRKLPLQQRCDALRAFGAAVRTRVDEIAVLLTREQGKPLQRAKEEVLRALVNLDGILATRLETEVVRDDARGRAELQHHPLGVIGAITPWNVPVLLAMPKIAQALVTGNAIVLKPSPYTPLTTLLLGEIAREHFPPGVVNILAGGNAFGGWMTEHPGIDKISFTGSVATGKRVMASAAATLKRVTLELGGNDAAIVLDDVDVKAIAPKLFWASFGNSGQICQAIKRLYVHDAVYDELCAALVAIAGTVKVGEGFEDGVLIGPVQNRMQYERVLELLADTKRQPGVRILCGGDALPRPGYFIAPTIVADIAEGTRLVDEEPFGPVLPVIRFHDVDDAIRRANDSRFGLAGSVWSADEARAKAAAEQLEVGTAWVNHHLGVEPDLPFGGFKESGIGREYGADGLRHYSEIRVVSRPIIPARPAVGQGAKA</sequence>
<evidence type="ECO:0000256" key="2">
    <source>
        <dbReference type="PROSITE-ProRule" id="PRU10007"/>
    </source>
</evidence>
<reference evidence="5 6" key="1">
    <citation type="submission" date="2024-06" db="EMBL/GenBank/DDBJ databases">
        <authorList>
            <person name="Woo H."/>
        </authorList>
    </citation>
    <scope>NUCLEOTIDE SEQUENCE [LARGE SCALE GENOMIC DNA]</scope>
    <source>
        <strain evidence="5 6">Si-c</strain>
    </source>
</reference>